<evidence type="ECO:0000313" key="2">
    <source>
        <dbReference type="Proteomes" id="UP000032142"/>
    </source>
</evidence>
<gene>
    <name evidence="1" type="ORF">F383_34760</name>
</gene>
<dbReference type="EMBL" id="JRRC01484190">
    <property type="protein sequence ID" value="KHG07880.1"/>
    <property type="molecule type" value="Genomic_DNA"/>
</dbReference>
<organism evidence="1 2">
    <name type="scientific">Gossypium arboreum</name>
    <name type="common">Tree cotton</name>
    <name type="synonym">Gossypium nanking</name>
    <dbReference type="NCBI Taxonomy" id="29729"/>
    <lineage>
        <taxon>Eukaryota</taxon>
        <taxon>Viridiplantae</taxon>
        <taxon>Streptophyta</taxon>
        <taxon>Embryophyta</taxon>
        <taxon>Tracheophyta</taxon>
        <taxon>Spermatophyta</taxon>
        <taxon>Magnoliopsida</taxon>
        <taxon>eudicotyledons</taxon>
        <taxon>Gunneridae</taxon>
        <taxon>Pentapetalae</taxon>
        <taxon>rosids</taxon>
        <taxon>malvids</taxon>
        <taxon>Malvales</taxon>
        <taxon>Malvaceae</taxon>
        <taxon>Malvoideae</taxon>
        <taxon>Gossypium</taxon>
    </lineage>
</organism>
<evidence type="ECO:0000313" key="1">
    <source>
        <dbReference type="EMBL" id="KHG07880.1"/>
    </source>
</evidence>
<dbReference type="AlphaFoldDB" id="A0A0B0N506"/>
<comment type="caution">
    <text evidence="1">The sequence shown here is derived from an EMBL/GenBank/DDBJ whole genome shotgun (WGS) entry which is preliminary data.</text>
</comment>
<accession>A0A0B0N506</accession>
<proteinExistence type="predicted"/>
<reference evidence="2" key="1">
    <citation type="submission" date="2014-09" db="EMBL/GenBank/DDBJ databases">
        <authorList>
            <person name="Mudge J."/>
            <person name="Ramaraj T."/>
            <person name="Lindquist I.E."/>
            <person name="Bharti A.K."/>
            <person name="Sundararajan A."/>
            <person name="Cameron C.T."/>
            <person name="Woodward J.E."/>
            <person name="May G.D."/>
            <person name="Brubaker C."/>
            <person name="Broadhvest J."/>
            <person name="Wilkins T.A."/>
        </authorList>
    </citation>
    <scope>NUCLEOTIDE SEQUENCE</scope>
    <source>
        <strain evidence="2">cv. AKA8401</strain>
    </source>
</reference>
<sequence>MVILSLFNLNWCNADAMS</sequence>
<dbReference type="Proteomes" id="UP000032142">
    <property type="component" value="Unassembled WGS sequence"/>
</dbReference>
<name>A0A0B0N506_GOSAR</name>
<keyword evidence="2" id="KW-1185">Reference proteome</keyword>
<protein>
    <submittedName>
        <fullName evidence="1">Uncharacterized protein</fullName>
    </submittedName>
</protein>